<organism evidence="1 2">
    <name type="scientific">candidate division WOR-3 bacterium JGI_Cruoil_03_44_89</name>
    <dbReference type="NCBI Taxonomy" id="1973748"/>
    <lineage>
        <taxon>Bacteria</taxon>
        <taxon>Bacteria division WOR-3</taxon>
    </lineage>
</organism>
<evidence type="ECO:0008006" key="3">
    <source>
        <dbReference type="Google" id="ProtNLM"/>
    </source>
</evidence>
<evidence type="ECO:0000313" key="2">
    <source>
        <dbReference type="Proteomes" id="UP000215215"/>
    </source>
</evidence>
<dbReference type="Gene3D" id="3.40.190.10">
    <property type="entry name" value="Periplasmic binding protein-like II"/>
    <property type="match status" value="2"/>
</dbReference>
<proteinExistence type="predicted"/>
<protein>
    <recommendedName>
        <fullName evidence="3">ABC transporter substrate-binding protein</fullName>
    </recommendedName>
</protein>
<name>A0A235BTR2_UNCW3</name>
<dbReference type="PANTHER" id="PTHR42779">
    <property type="entry name" value="PROTEIN YNJB"/>
    <property type="match status" value="1"/>
</dbReference>
<sequence>MKLVRILYILMLSIIMFVTFRAFEGCSSKEKELELTFIDTNSGANFQWFMKTKVIPEAEETLRIKVHYVVSSGPEIIQRMKTWKEGKGDIHILLIKPKDLVDMLNSDISLETLYPDKEDKIPNIAKCSEEYLTSVLGHNLHGRAALFWRSQMNGICNGSLIRNPPSSWKELYKRRNEWSGHIGMIRPDAKSSGGRRLIYSFLYAFGVDFSMPFEELKNNPEWNDAWDKFKDLYGAMHKPLASEPPILFNQFKKEDVWISVYATDYTLWSRDKGMLPKTTKAFTLKDGVTAGADAYLVIPSFISQDKKLAAYNFVNFLLSDEIQLQLITTMWQYPGTEIWDKVPEHVWENIPEWEDIKNTRIRITNKEAFNYIREHTMEKIR</sequence>
<dbReference type="AlphaFoldDB" id="A0A235BTR2"/>
<accession>A0A235BTR2</accession>
<gene>
    <name evidence="1" type="ORF">CH333_06485</name>
</gene>
<comment type="caution">
    <text evidence="1">The sequence shown here is derived from an EMBL/GenBank/DDBJ whole genome shotgun (WGS) entry which is preliminary data.</text>
</comment>
<dbReference type="PANTHER" id="PTHR42779:SF1">
    <property type="entry name" value="PROTEIN YNJB"/>
    <property type="match status" value="1"/>
</dbReference>
<dbReference type="SUPFAM" id="SSF53850">
    <property type="entry name" value="Periplasmic binding protein-like II"/>
    <property type="match status" value="1"/>
</dbReference>
<dbReference type="Proteomes" id="UP000215215">
    <property type="component" value="Unassembled WGS sequence"/>
</dbReference>
<evidence type="ECO:0000313" key="1">
    <source>
        <dbReference type="EMBL" id="OYD15137.1"/>
    </source>
</evidence>
<dbReference type="EMBL" id="NOZQ01000141">
    <property type="protein sequence ID" value="OYD15137.1"/>
    <property type="molecule type" value="Genomic_DNA"/>
</dbReference>
<dbReference type="Pfam" id="PF13416">
    <property type="entry name" value="SBP_bac_8"/>
    <property type="match status" value="1"/>
</dbReference>
<reference evidence="1 2" key="1">
    <citation type="submission" date="2017-07" db="EMBL/GenBank/DDBJ databases">
        <title>Recovery of genomes from metagenomes via a dereplication, aggregation, and scoring strategy.</title>
        <authorList>
            <person name="Sieber C.M."/>
            <person name="Probst A.J."/>
            <person name="Sharrar A."/>
            <person name="Thomas B.C."/>
            <person name="Hess M."/>
            <person name="Tringe S.G."/>
            <person name="Banfield J.F."/>
        </authorList>
    </citation>
    <scope>NUCLEOTIDE SEQUENCE [LARGE SCALE GENOMIC DNA]</scope>
    <source>
        <strain evidence="1">JGI_Cruoil_03_44_89</strain>
    </source>
</reference>
<dbReference type="InterPro" id="IPR006059">
    <property type="entry name" value="SBP"/>
</dbReference>